<gene>
    <name evidence="12" type="ORF">PRVXH_002228</name>
</gene>
<dbReference type="InterPro" id="IPR023296">
    <property type="entry name" value="Glyco_hydro_beta-prop_sf"/>
</dbReference>
<dbReference type="InterPro" id="IPR013148">
    <property type="entry name" value="Glyco_hydro_32_N"/>
</dbReference>
<dbReference type="InterPro" id="IPR001362">
    <property type="entry name" value="Glyco_hydro_32"/>
</dbReference>
<dbReference type="NCBIfam" id="TIGR01322">
    <property type="entry name" value="scrB_fam"/>
    <property type="match status" value="1"/>
</dbReference>
<dbReference type="GO" id="GO:0005737">
    <property type="term" value="C:cytoplasm"/>
    <property type="evidence" value="ECO:0007669"/>
    <property type="project" value="UniProtKB-SubCell"/>
</dbReference>
<evidence type="ECO:0000256" key="1">
    <source>
        <dbReference type="ARBA" id="ARBA00004914"/>
    </source>
</evidence>
<comment type="similarity">
    <text evidence="2 8">Belongs to the glycosyl hydrolase 32 family.</text>
</comment>
<dbReference type="EC" id="3.2.1.26" evidence="3 8"/>
<comment type="function">
    <text evidence="9">Enables the bacterium to metabolize sucrose as a sole carbon source.</text>
</comment>
<evidence type="ECO:0000313" key="12">
    <source>
        <dbReference type="EMBL" id="XCI28275.1"/>
    </source>
</evidence>
<reference evidence="12" key="1">
    <citation type="journal article" date="2018" name="Antonie Van Leeuwenhoek">
        <title>Proteinivorax hydrogeniformans sp. nov., an anaerobic, haloalkaliphilic bacterium fermenting proteinaceous compounds with high hydrogen production.</title>
        <authorList>
            <person name="Boltyanskaya Y."/>
            <person name="Detkova E."/>
            <person name="Pimenov N."/>
            <person name="Kevbrin V."/>
        </authorList>
    </citation>
    <scope>NUCLEOTIDE SEQUENCE</scope>
    <source>
        <strain evidence="12">Z-710</strain>
    </source>
</reference>
<dbReference type="SUPFAM" id="SSF49899">
    <property type="entry name" value="Concanavalin A-like lectins/glucanases"/>
    <property type="match status" value="1"/>
</dbReference>
<keyword evidence="5 8" id="KW-0378">Hydrolase</keyword>
<dbReference type="InterPro" id="IPR051214">
    <property type="entry name" value="GH32_Enzymes"/>
</dbReference>
<dbReference type="SUPFAM" id="SSF75005">
    <property type="entry name" value="Arabinanase/levansucrase/invertase"/>
    <property type="match status" value="1"/>
</dbReference>
<dbReference type="InterPro" id="IPR006232">
    <property type="entry name" value="Suc6P_hydrolase"/>
</dbReference>
<comment type="subcellular location">
    <subcellularLocation>
        <location evidence="9">Cytoplasm</location>
    </subcellularLocation>
</comment>
<feature type="domain" description="Glycosyl hydrolase family 32 C-terminal" evidence="11">
    <location>
        <begin position="349"/>
        <end position="474"/>
    </location>
</feature>
<dbReference type="InterPro" id="IPR013189">
    <property type="entry name" value="Glyco_hydro_32_C"/>
</dbReference>
<evidence type="ECO:0000256" key="6">
    <source>
        <dbReference type="ARBA" id="ARBA00023295"/>
    </source>
</evidence>
<dbReference type="PANTHER" id="PTHR43101:SF1">
    <property type="entry name" value="BETA-FRUCTOSIDASE"/>
    <property type="match status" value="1"/>
</dbReference>
<evidence type="ECO:0000259" key="11">
    <source>
        <dbReference type="Pfam" id="PF08244"/>
    </source>
</evidence>
<dbReference type="PROSITE" id="PS00609">
    <property type="entry name" value="GLYCOSYL_HYDROL_F32"/>
    <property type="match status" value="1"/>
</dbReference>
<dbReference type="RefSeq" id="WP_353892845.1">
    <property type="nucleotide sequence ID" value="NZ_CP159485.1"/>
</dbReference>
<evidence type="ECO:0000256" key="9">
    <source>
        <dbReference type="RuleBase" id="RU365015"/>
    </source>
</evidence>
<evidence type="ECO:0000259" key="10">
    <source>
        <dbReference type="Pfam" id="PF00251"/>
    </source>
</evidence>
<keyword evidence="9" id="KW-0119">Carbohydrate metabolism</keyword>
<dbReference type="Pfam" id="PF00251">
    <property type="entry name" value="Glyco_hydro_32N"/>
    <property type="match status" value="1"/>
</dbReference>
<accession>A0AAU8HSG9</accession>
<evidence type="ECO:0000256" key="5">
    <source>
        <dbReference type="ARBA" id="ARBA00022801"/>
    </source>
</evidence>
<name>A0AAU8HSG9_9FIRM</name>
<comment type="catalytic activity">
    <reaction evidence="8">
        <text>Hydrolysis of terminal non-reducing beta-D-fructofuranoside residues in beta-D-fructofuranosides.</text>
        <dbReference type="EC" id="3.2.1.26"/>
    </reaction>
</comment>
<reference evidence="12" key="2">
    <citation type="submission" date="2024-06" db="EMBL/GenBank/DDBJ databases">
        <authorList>
            <person name="Petrova K.O."/>
            <person name="Toshchakov S.V."/>
            <person name="Boltjanskaja Y.V."/>
            <person name="Kevbrin V.V."/>
        </authorList>
    </citation>
    <scope>NUCLEOTIDE SEQUENCE</scope>
    <source>
        <strain evidence="12">Z-710</strain>
    </source>
</reference>
<dbReference type="Gene3D" id="2.60.120.560">
    <property type="entry name" value="Exo-inulinase, domain 1"/>
    <property type="match status" value="1"/>
</dbReference>
<keyword evidence="6 8" id="KW-0326">Glycosidase</keyword>
<dbReference type="GO" id="GO:0004564">
    <property type="term" value="F:beta-fructofuranosidase activity"/>
    <property type="evidence" value="ECO:0007669"/>
    <property type="project" value="UniProtKB-EC"/>
</dbReference>
<dbReference type="Gene3D" id="2.115.10.20">
    <property type="entry name" value="Glycosyl hydrolase domain, family 43"/>
    <property type="match status" value="1"/>
</dbReference>
<comment type="pathway">
    <text evidence="1 9">Glycan biosynthesis; sucrose metabolism.</text>
</comment>
<dbReference type="GO" id="GO:0005975">
    <property type="term" value="P:carbohydrate metabolic process"/>
    <property type="evidence" value="ECO:0007669"/>
    <property type="project" value="InterPro"/>
</dbReference>
<evidence type="ECO:0000256" key="7">
    <source>
        <dbReference type="ARBA" id="ARBA00033367"/>
    </source>
</evidence>
<protein>
    <recommendedName>
        <fullName evidence="4 8">Sucrose-6-phosphate hydrolase</fullName>
        <ecNumber evidence="3 8">3.2.1.26</ecNumber>
    </recommendedName>
    <alternativeName>
        <fullName evidence="7 9">Invertase</fullName>
    </alternativeName>
</protein>
<evidence type="ECO:0000256" key="2">
    <source>
        <dbReference type="ARBA" id="ARBA00009902"/>
    </source>
</evidence>
<keyword evidence="9" id="KW-0963">Cytoplasm</keyword>
<dbReference type="EMBL" id="CP159485">
    <property type="protein sequence ID" value="XCI28275.1"/>
    <property type="molecule type" value="Genomic_DNA"/>
</dbReference>
<evidence type="ECO:0000256" key="3">
    <source>
        <dbReference type="ARBA" id="ARBA00012758"/>
    </source>
</evidence>
<dbReference type="InterPro" id="IPR018053">
    <property type="entry name" value="Glyco_hydro_32_AS"/>
</dbReference>
<dbReference type="PANTHER" id="PTHR43101">
    <property type="entry name" value="BETA-FRUCTOSIDASE"/>
    <property type="match status" value="1"/>
</dbReference>
<dbReference type="InterPro" id="IPR013320">
    <property type="entry name" value="ConA-like_dom_sf"/>
</dbReference>
<dbReference type="CDD" id="cd18623">
    <property type="entry name" value="GH32_ScrB-like"/>
    <property type="match status" value="1"/>
</dbReference>
<evidence type="ECO:0000256" key="8">
    <source>
        <dbReference type="RuleBase" id="RU362110"/>
    </source>
</evidence>
<organism evidence="12">
    <name type="scientific">Proteinivorax hydrogeniformans</name>
    <dbReference type="NCBI Taxonomy" id="1826727"/>
    <lineage>
        <taxon>Bacteria</taxon>
        <taxon>Bacillati</taxon>
        <taxon>Bacillota</taxon>
        <taxon>Clostridia</taxon>
        <taxon>Eubacteriales</taxon>
        <taxon>Proteinivoracaceae</taxon>
        <taxon>Proteinivorax</taxon>
    </lineage>
</organism>
<dbReference type="Pfam" id="PF08244">
    <property type="entry name" value="Glyco_hydro_32C"/>
    <property type="match status" value="1"/>
</dbReference>
<evidence type="ECO:0000256" key="4">
    <source>
        <dbReference type="ARBA" id="ARBA00019623"/>
    </source>
</evidence>
<proteinExistence type="inferred from homology"/>
<feature type="domain" description="Glycosyl hydrolase family 32 N-terminal" evidence="10">
    <location>
        <begin position="33"/>
        <end position="345"/>
    </location>
</feature>
<dbReference type="SMART" id="SM00640">
    <property type="entry name" value="Glyco_32"/>
    <property type="match status" value="1"/>
</dbReference>
<dbReference type="AlphaFoldDB" id="A0AAU8HSG9"/>
<sequence>MNALQKELKLSIENALKLNKSKVDSDRWRLKYHVMPPIGWLNDPNGVCQYNGKYHLFYQYSPLDAEGGLKYWGHACSDDMVKFEDQGVKLYPDRADDVHGIYSGSAFVTKDKIHFFYTGNVKKSESYDFVNNGREQNTIHAVSDDGYNITKKHTVIRADQYPQGFSTHIRDPKVFAKGDMYYMVLGARDINSKGQVLLFQSDDLKRWNFKSVFAGPYQNLGYMWECPDFFTIDQTDVLLISPQGVKPKGHLYNNVHQSGYLIGQADFPKGRFEPKGDFIELDCGFDFYAPQTFCDSKGRRIMWAWMGLPDIENDYTNPTVQKGWQHAMTIPRQLLIKDGKLIQKPLEEYQKLRKDLLESNIEVKGKTEQKGLSGDVYELIIDFEKIGEVLQINLREDTTISYNSKDRLLSLYHKKSGYGRTMRKTEVERLKKLQIFSDTSSLEIFVNEGEKVFTTRVYPKENQTKISFDGQGKLKLKKWELV</sequence>